<dbReference type="InParanoid" id="A0A2K1X8I6"/>
<keyword evidence="2" id="KW-1185">Reference proteome</keyword>
<reference evidence="1 2" key="1">
    <citation type="journal article" date="2006" name="Science">
        <title>The genome of black cottonwood, Populus trichocarpa (Torr. &amp; Gray).</title>
        <authorList>
            <person name="Tuskan G.A."/>
            <person name="Difazio S."/>
            <person name="Jansson S."/>
            <person name="Bohlmann J."/>
            <person name="Grigoriev I."/>
            <person name="Hellsten U."/>
            <person name="Putnam N."/>
            <person name="Ralph S."/>
            <person name="Rombauts S."/>
            <person name="Salamov A."/>
            <person name="Schein J."/>
            <person name="Sterck L."/>
            <person name="Aerts A."/>
            <person name="Bhalerao R.R."/>
            <person name="Bhalerao R.P."/>
            <person name="Blaudez D."/>
            <person name="Boerjan W."/>
            <person name="Brun A."/>
            <person name="Brunner A."/>
            <person name="Busov V."/>
            <person name="Campbell M."/>
            <person name="Carlson J."/>
            <person name="Chalot M."/>
            <person name="Chapman J."/>
            <person name="Chen G.L."/>
            <person name="Cooper D."/>
            <person name="Coutinho P.M."/>
            <person name="Couturier J."/>
            <person name="Covert S."/>
            <person name="Cronk Q."/>
            <person name="Cunningham R."/>
            <person name="Davis J."/>
            <person name="Degroeve S."/>
            <person name="Dejardin A."/>
            <person name="Depamphilis C."/>
            <person name="Detter J."/>
            <person name="Dirks B."/>
            <person name="Dubchak I."/>
            <person name="Duplessis S."/>
            <person name="Ehlting J."/>
            <person name="Ellis B."/>
            <person name="Gendler K."/>
            <person name="Goodstein D."/>
            <person name="Gribskov M."/>
            <person name="Grimwood J."/>
            <person name="Groover A."/>
            <person name="Gunter L."/>
            <person name="Hamberger B."/>
            <person name="Heinze B."/>
            <person name="Helariutta Y."/>
            <person name="Henrissat B."/>
            <person name="Holligan D."/>
            <person name="Holt R."/>
            <person name="Huang W."/>
            <person name="Islam-Faridi N."/>
            <person name="Jones S."/>
            <person name="Jones-Rhoades M."/>
            <person name="Jorgensen R."/>
            <person name="Joshi C."/>
            <person name="Kangasjarvi J."/>
            <person name="Karlsson J."/>
            <person name="Kelleher C."/>
            <person name="Kirkpatrick R."/>
            <person name="Kirst M."/>
            <person name="Kohler A."/>
            <person name="Kalluri U."/>
            <person name="Larimer F."/>
            <person name="Leebens-Mack J."/>
            <person name="Leple J.C."/>
            <person name="Locascio P."/>
            <person name="Lou Y."/>
            <person name="Lucas S."/>
            <person name="Martin F."/>
            <person name="Montanini B."/>
            <person name="Napoli C."/>
            <person name="Nelson D.R."/>
            <person name="Nelson C."/>
            <person name="Nieminen K."/>
            <person name="Nilsson O."/>
            <person name="Pereda V."/>
            <person name="Peter G."/>
            <person name="Philippe R."/>
            <person name="Pilate G."/>
            <person name="Poliakov A."/>
            <person name="Razumovskaya J."/>
            <person name="Richardson P."/>
            <person name="Rinaldi C."/>
            <person name="Ritland K."/>
            <person name="Rouze P."/>
            <person name="Ryaboy D."/>
            <person name="Schmutz J."/>
            <person name="Schrader J."/>
            <person name="Segerman B."/>
            <person name="Shin H."/>
            <person name="Siddiqui A."/>
            <person name="Sterky F."/>
            <person name="Terry A."/>
            <person name="Tsai C.J."/>
            <person name="Uberbacher E."/>
            <person name="Unneberg P."/>
            <person name="Vahala J."/>
            <person name="Wall K."/>
            <person name="Wessler S."/>
            <person name="Yang G."/>
            <person name="Yin T."/>
            <person name="Douglas C."/>
            <person name="Marra M."/>
            <person name="Sandberg G."/>
            <person name="Van de Peer Y."/>
            <person name="Rokhsar D."/>
        </authorList>
    </citation>
    <scope>NUCLEOTIDE SEQUENCE [LARGE SCALE GENOMIC DNA]</scope>
    <source>
        <strain evidence="2">cv. Nisqually</strain>
    </source>
</reference>
<accession>A0A2K1X8I6</accession>
<name>A0A2K1X8I6_POPTR</name>
<protein>
    <submittedName>
        <fullName evidence="1">Uncharacterized protein</fullName>
    </submittedName>
</protein>
<evidence type="ECO:0000313" key="1">
    <source>
        <dbReference type="EMBL" id="PNS97081.1"/>
    </source>
</evidence>
<evidence type="ECO:0000313" key="2">
    <source>
        <dbReference type="Proteomes" id="UP000006729"/>
    </source>
</evidence>
<sequence>MTTDESISFILGPTSAAMSPAEYPFVLLFSTSKSFEILNIHQVNQKCKDLLLKLAAFLTGEFDGILRSP</sequence>
<dbReference type="EMBL" id="CM009305">
    <property type="protein sequence ID" value="PNS97081.1"/>
    <property type="molecule type" value="Genomic_DNA"/>
</dbReference>
<dbReference type="Proteomes" id="UP000006729">
    <property type="component" value="Chromosome 16"/>
</dbReference>
<proteinExistence type="predicted"/>
<gene>
    <name evidence="1" type="ORF">POPTR_016G001500</name>
</gene>
<dbReference type="AlphaFoldDB" id="A0A2K1X8I6"/>
<organism evidence="1 2">
    <name type="scientific">Populus trichocarpa</name>
    <name type="common">Western balsam poplar</name>
    <name type="synonym">Populus balsamifera subsp. trichocarpa</name>
    <dbReference type="NCBI Taxonomy" id="3694"/>
    <lineage>
        <taxon>Eukaryota</taxon>
        <taxon>Viridiplantae</taxon>
        <taxon>Streptophyta</taxon>
        <taxon>Embryophyta</taxon>
        <taxon>Tracheophyta</taxon>
        <taxon>Spermatophyta</taxon>
        <taxon>Magnoliopsida</taxon>
        <taxon>eudicotyledons</taxon>
        <taxon>Gunneridae</taxon>
        <taxon>Pentapetalae</taxon>
        <taxon>rosids</taxon>
        <taxon>fabids</taxon>
        <taxon>Malpighiales</taxon>
        <taxon>Salicaceae</taxon>
        <taxon>Saliceae</taxon>
        <taxon>Populus</taxon>
    </lineage>
</organism>